<dbReference type="SUPFAM" id="SSF53335">
    <property type="entry name" value="S-adenosyl-L-methionine-dependent methyltransferases"/>
    <property type="match status" value="1"/>
</dbReference>
<dbReference type="InterPro" id="IPR029063">
    <property type="entry name" value="SAM-dependent_MTases_sf"/>
</dbReference>
<evidence type="ECO:0000313" key="3">
    <source>
        <dbReference type="EMBL" id="MBW8638783.1"/>
    </source>
</evidence>
<dbReference type="RefSeq" id="WP_220229514.1">
    <property type="nucleotide sequence ID" value="NZ_JAICBX010000003.1"/>
</dbReference>
<dbReference type="Proteomes" id="UP001196509">
    <property type="component" value="Unassembled WGS sequence"/>
</dbReference>
<evidence type="ECO:0000256" key="2">
    <source>
        <dbReference type="ARBA" id="ARBA00022679"/>
    </source>
</evidence>
<comment type="caution">
    <text evidence="3">The sequence shown here is derived from an EMBL/GenBank/DDBJ whole genome shotgun (WGS) entry which is preliminary data.</text>
</comment>
<evidence type="ECO:0000313" key="4">
    <source>
        <dbReference type="Proteomes" id="UP001196509"/>
    </source>
</evidence>
<dbReference type="AlphaFoldDB" id="A0AAE3D2N7"/>
<keyword evidence="1 3" id="KW-0489">Methyltransferase</keyword>
<name>A0AAE3D2N7_9HYPH</name>
<accession>A0AAE3D2N7</accession>
<sequence length="364" mass="39270">MTTPLGGKIARLIRLNGPIGVADYFSLCLADPDYGYYRTREPFGAEGDFITAPEISQLFGELIGVFLVNAWKAHGAPSPTRIVELGPGRGVLMADVLRVVRKLAPDLAATATVELVETSERLRKIQSDALSAYTAPVRWHDDIDTIEPGFTLLVANEFFDALPIRQFVSTDSGFRERMVALNDDDDKLVFSVGSASLDDSLLPAHAAISSGTVFEISPARNAVAAKIAERIERDGGAGLIIDYGHLRSGFGDTLQAVREHRYLSVLGTPGEADLTSHVDFEMLAQAMRGVHVMPVMTQGDFLLALGLLERAGRLGAGKDEDAQQQITAAVHRLAGDGSHDMGNLFKVMCVTGDKLDLAPFFTDN</sequence>
<gene>
    <name evidence="3" type="ORF">K1W69_16425</name>
</gene>
<proteinExistence type="predicted"/>
<dbReference type="PANTHER" id="PTHR12049">
    <property type="entry name" value="PROTEIN ARGININE METHYLTRANSFERASE NDUFAF7, MITOCHONDRIAL"/>
    <property type="match status" value="1"/>
</dbReference>
<reference evidence="3" key="1">
    <citation type="submission" date="2021-08" db="EMBL/GenBank/DDBJ databases">
        <title>Hoeflea bacterium WL0058 sp. nov., isolated from the sediment.</title>
        <authorList>
            <person name="Wang L."/>
            <person name="Zhang D."/>
        </authorList>
    </citation>
    <scope>NUCLEOTIDE SEQUENCE</scope>
    <source>
        <strain evidence="3">WL0058</strain>
    </source>
</reference>
<dbReference type="Gene3D" id="3.40.50.12710">
    <property type="match status" value="1"/>
</dbReference>
<protein>
    <submittedName>
        <fullName evidence="3">Class I SAM-dependent methyltransferase</fullName>
    </submittedName>
</protein>
<dbReference type="InterPro" id="IPR003788">
    <property type="entry name" value="NDUFAF7"/>
</dbReference>
<dbReference type="GO" id="GO:0032259">
    <property type="term" value="P:methylation"/>
    <property type="evidence" value="ECO:0007669"/>
    <property type="project" value="UniProtKB-KW"/>
</dbReference>
<keyword evidence="4" id="KW-1185">Reference proteome</keyword>
<dbReference type="EMBL" id="JAICBX010000003">
    <property type="protein sequence ID" value="MBW8638783.1"/>
    <property type="molecule type" value="Genomic_DNA"/>
</dbReference>
<dbReference type="Pfam" id="PF02636">
    <property type="entry name" value="Methyltransf_28"/>
    <property type="match status" value="1"/>
</dbReference>
<dbReference type="PANTHER" id="PTHR12049:SF7">
    <property type="entry name" value="PROTEIN ARGININE METHYLTRANSFERASE NDUFAF7, MITOCHONDRIAL"/>
    <property type="match status" value="1"/>
</dbReference>
<dbReference type="InterPro" id="IPR038375">
    <property type="entry name" value="NDUFAF7_sf"/>
</dbReference>
<evidence type="ECO:0000256" key="1">
    <source>
        <dbReference type="ARBA" id="ARBA00022603"/>
    </source>
</evidence>
<dbReference type="GO" id="GO:0035243">
    <property type="term" value="F:protein-arginine omega-N symmetric methyltransferase activity"/>
    <property type="evidence" value="ECO:0007669"/>
    <property type="project" value="TreeGrafter"/>
</dbReference>
<keyword evidence="2" id="KW-0808">Transferase</keyword>
<organism evidence="3 4">
    <name type="scientific">Flavimaribacter sediminis</name>
    <dbReference type="NCBI Taxonomy" id="2865987"/>
    <lineage>
        <taxon>Bacteria</taxon>
        <taxon>Pseudomonadati</taxon>
        <taxon>Pseudomonadota</taxon>
        <taxon>Alphaproteobacteria</taxon>
        <taxon>Hyphomicrobiales</taxon>
        <taxon>Rhizobiaceae</taxon>
        <taxon>Flavimaribacter</taxon>
    </lineage>
</organism>